<keyword evidence="1" id="KW-0175">Coiled coil</keyword>
<evidence type="ECO:0000313" key="3">
    <source>
        <dbReference type="Proteomes" id="UP000016511"/>
    </source>
</evidence>
<evidence type="ECO:0000256" key="1">
    <source>
        <dbReference type="SAM" id="Coils"/>
    </source>
</evidence>
<organism evidence="2 3">
    <name type="scientific">Aneurinibacillus aneurinilyticus ATCC 12856</name>
    <dbReference type="NCBI Taxonomy" id="649747"/>
    <lineage>
        <taxon>Bacteria</taxon>
        <taxon>Bacillati</taxon>
        <taxon>Bacillota</taxon>
        <taxon>Bacilli</taxon>
        <taxon>Bacillales</taxon>
        <taxon>Paenibacillaceae</taxon>
        <taxon>Aneurinibacillus group</taxon>
        <taxon>Aneurinibacillus</taxon>
    </lineage>
</organism>
<accession>U1X8J2</accession>
<name>U1X8J2_ANEAE</name>
<gene>
    <name evidence="2" type="ORF">HMPREF0083_01046</name>
</gene>
<dbReference type="AlphaFoldDB" id="U1X8J2"/>
<dbReference type="EMBL" id="AWSJ01000065">
    <property type="protein sequence ID" value="ERI10858.1"/>
    <property type="molecule type" value="Genomic_DNA"/>
</dbReference>
<proteinExistence type="predicted"/>
<protein>
    <submittedName>
        <fullName evidence="2">Uncharacterized protein</fullName>
    </submittedName>
</protein>
<keyword evidence="3" id="KW-1185">Reference proteome</keyword>
<dbReference type="PATRIC" id="fig|649747.3.peg.950"/>
<comment type="caution">
    <text evidence="2">The sequence shown here is derived from an EMBL/GenBank/DDBJ whole genome shotgun (WGS) entry which is preliminary data.</text>
</comment>
<evidence type="ECO:0000313" key="2">
    <source>
        <dbReference type="EMBL" id="ERI10858.1"/>
    </source>
</evidence>
<dbReference type="Proteomes" id="UP000016511">
    <property type="component" value="Unassembled WGS sequence"/>
</dbReference>
<feature type="coiled-coil region" evidence="1">
    <location>
        <begin position="17"/>
        <end position="44"/>
    </location>
</feature>
<dbReference type="STRING" id="649747.HMPREF0083_01046"/>
<sequence length="105" mass="12403">MEREEESMNKKQIRDTNALLKLENIALKEQLAEWQAKYERVFRESARKEIQLSRQIYFLEEELRKASGATTEQSGLVDAYRKVLNNELVRQQPTPVHILWTGVNQ</sequence>
<reference evidence="2 3" key="1">
    <citation type="submission" date="2013-08" db="EMBL/GenBank/DDBJ databases">
        <authorList>
            <person name="Weinstock G."/>
            <person name="Sodergren E."/>
            <person name="Wylie T."/>
            <person name="Fulton L."/>
            <person name="Fulton R."/>
            <person name="Fronick C."/>
            <person name="O'Laughlin M."/>
            <person name="Godfrey J."/>
            <person name="Miner T."/>
            <person name="Herter B."/>
            <person name="Appelbaum E."/>
            <person name="Cordes M."/>
            <person name="Lek S."/>
            <person name="Wollam A."/>
            <person name="Pepin K.H."/>
            <person name="Palsikar V.B."/>
            <person name="Mitreva M."/>
            <person name="Wilson R.K."/>
        </authorList>
    </citation>
    <scope>NUCLEOTIDE SEQUENCE [LARGE SCALE GENOMIC DNA]</scope>
    <source>
        <strain evidence="2 3">ATCC 12856</strain>
    </source>
</reference>
<dbReference type="HOGENOM" id="CLU_2230879_0_0_9"/>